<evidence type="ECO:0000313" key="3">
    <source>
        <dbReference type="Proteomes" id="UP000245712"/>
    </source>
</evidence>
<comment type="caution">
    <text evidence="2">The sequence shown here is derived from an EMBL/GenBank/DDBJ whole genome shotgun (WGS) entry which is preliminary data.</text>
</comment>
<dbReference type="InterPro" id="IPR007374">
    <property type="entry name" value="ASCH_domain"/>
</dbReference>
<dbReference type="CDD" id="cd06554">
    <property type="entry name" value="ASCH_ASC-1_like"/>
    <property type="match status" value="1"/>
</dbReference>
<dbReference type="Proteomes" id="UP000245712">
    <property type="component" value="Unassembled WGS sequence"/>
</dbReference>
<dbReference type="Gene3D" id="2.30.130.30">
    <property type="entry name" value="Hypothetical protein"/>
    <property type="match status" value="1"/>
</dbReference>
<organism evidence="2 3">
    <name type="scientific">Paraburkholderia unamae</name>
    <dbReference type="NCBI Taxonomy" id="219649"/>
    <lineage>
        <taxon>Bacteria</taxon>
        <taxon>Pseudomonadati</taxon>
        <taxon>Pseudomonadota</taxon>
        <taxon>Betaproteobacteria</taxon>
        <taxon>Burkholderiales</taxon>
        <taxon>Burkholderiaceae</taxon>
        <taxon>Paraburkholderia</taxon>
    </lineage>
</organism>
<keyword evidence="3" id="KW-1185">Reference proteome</keyword>
<feature type="domain" description="ASCH" evidence="1">
    <location>
        <begin position="4"/>
        <end position="81"/>
    </location>
</feature>
<evidence type="ECO:0000259" key="1">
    <source>
        <dbReference type="Pfam" id="PF04266"/>
    </source>
</evidence>
<proteinExistence type="predicted"/>
<dbReference type="SUPFAM" id="SSF88697">
    <property type="entry name" value="PUA domain-like"/>
    <property type="match status" value="1"/>
</dbReference>
<name>A0ABX5KHQ2_9BURK</name>
<accession>A0ABX5KHQ2</accession>
<evidence type="ECO:0000313" key="2">
    <source>
        <dbReference type="EMBL" id="PVX75593.1"/>
    </source>
</evidence>
<dbReference type="Pfam" id="PF04266">
    <property type="entry name" value="ASCH"/>
    <property type="match status" value="1"/>
</dbReference>
<protein>
    <submittedName>
        <fullName evidence="2">ASCH domain-containing protein</fullName>
    </submittedName>
</protein>
<dbReference type="EMBL" id="QEOB01000017">
    <property type="protein sequence ID" value="PVX75593.1"/>
    <property type="molecule type" value="Genomic_DNA"/>
</dbReference>
<reference evidence="2 3" key="1">
    <citation type="submission" date="2018-05" db="EMBL/GenBank/DDBJ databases">
        <title>Genomic Encyclopedia of Type Strains, Phase IV (KMG-V): Genome sequencing to study the core and pangenomes of soil and plant-associated prokaryotes.</title>
        <authorList>
            <person name="Whitman W."/>
        </authorList>
    </citation>
    <scope>NUCLEOTIDE SEQUENCE [LARGE SCALE GENOMIC DNA]</scope>
    <source>
        <strain evidence="2 3">SCZa-39</strain>
    </source>
</reference>
<sequence>MKALSIRQPYAWLIVNGIKDIENRDWPTRFRGRVLIHAGVNYPKRDYADDAVAYTRHYGIQYPQRDDMIGGIVGVATIIDCVSESESKWFHGAYGFVLADARPLPFVPCKGKLSFFDVPPDVAAKLRQLHDSGAIA</sequence>
<dbReference type="InterPro" id="IPR015947">
    <property type="entry name" value="PUA-like_sf"/>
</dbReference>
<dbReference type="RefSeq" id="WP_116613311.1">
    <property type="nucleotide sequence ID" value="NZ_QEOB01000017.1"/>
</dbReference>
<gene>
    <name evidence="2" type="ORF">C7402_1175</name>
</gene>